<comment type="caution">
    <text evidence="1">The sequence shown here is derived from an EMBL/GenBank/DDBJ whole genome shotgun (WGS) entry which is preliminary data.</text>
</comment>
<evidence type="ECO:0000313" key="1">
    <source>
        <dbReference type="EMBL" id="MCH6263937.1"/>
    </source>
</evidence>
<dbReference type="AlphaFoldDB" id="A0A9J6MK95"/>
<dbReference type="RefSeq" id="WP_241113624.1">
    <property type="nucleotide sequence ID" value="NZ_JAGYPE020000001.1"/>
</dbReference>
<dbReference type="Proteomes" id="UP000677265">
    <property type="component" value="Unassembled WGS sequence"/>
</dbReference>
<sequence length="58" mass="6254">MLQHKVGLPADFSEYNISGEALQMVIPAVMKDPAALNFPMPPELIAAIGQRVVPLPVK</sequence>
<proteinExistence type="predicted"/>
<accession>A0A9J6MK95</accession>
<gene>
    <name evidence="1" type="ORF">KHB02_000165</name>
</gene>
<evidence type="ECO:0000313" key="2">
    <source>
        <dbReference type="Proteomes" id="UP000677265"/>
    </source>
</evidence>
<dbReference type="EMBL" id="JAGYPE020000001">
    <property type="protein sequence ID" value="MCH6263937.1"/>
    <property type="molecule type" value="Genomic_DNA"/>
</dbReference>
<organism evidence="1 2">
    <name type="scientific">Neobacillus citreus</name>
    <dbReference type="NCBI Taxonomy" id="2833578"/>
    <lineage>
        <taxon>Bacteria</taxon>
        <taxon>Bacillati</taxon>
        <taxon>Bacillota</taxon>
        <taxon>Bacilli</taxon>
        <taxon>Bacillales</taxon>
        <taxon>Bacillaceae</taxon>
        <taxon>Neobacillus</taxon>
    </lineage>
</organism>
<keyword evidence="2" id="KW-1185">Reference proteome</keyword>
<reference evidence="1 2" key="1">
    <citation type="submission" date="2022-03" db="EMBL/GenBank/DDBJ databases">
        <title>Novel Bacillus species.</title>
        <authorList>
            <person name="Liu G."/>
        </authorList>
    </citation>
    <scope>NUCLEOTIDE SEQUENCE [LARGE SCALE GENOMIC DNA]</scope>
    <source>
        <strain evidence="1 2">FJAT-50051</strain>
    </source>
</reference>
<protein>
    <submittedName>
        <fullName evidence="1">Uncharacterized protein</fullName>
    </submittedName>
</protein>
<name>A0A9J6MK95_9BACI</name>